<gene>
    <name evidence="1" type="ORF">CLTHE_10420</name>
</gene>
<dbReference type="OrthoDB" id="1920995at2"/>
<dbReference type="Proteomes" id="UP000191448">
    <property type="component" value="Unassembled WGS sequence"/>
</dbReference>
<name>A0A1V4SWI8_9CLOT</name>
<organism evidence="1 2">
    <name type="scientific">Clostridium thermobutyricum DSM 4928</name>
    <dbReference type="NCBI Taxonomy" id="1121339"/>
    <lineage>
        <taxon>Bacteria</taxon>
        <taxon>Bacillati</taxon>
        <taxon>Bacillota</taxon>
        <taxon>Clostridia</taxon>
        <taxon>Eubacteriales</taxon>
        <taxon>Clostridiaceae</taxon>
        <taxon>Clostridium</taxon>
    </lineage>
</organism>
<sequence>MNYLLVLPDYRAMGFSELKDADRVLHVYFEDRIDIKSEQNIYSQYDMYEEKSRDDISYVIGAEEGWGKIYDIDDLIENIQESDMFQDEKEDIIRELLKNDINFDISKYEIENILVNTKTY</sequence>
<proteinExistence type="predicted"/>
<dbReference type="RefSeq" id="WP_080022318.1">
    <property type="nucleotide sequence ID" value="NZ_LTAY01000028.1"/>
</dbReference>
<evidence type="ECO:0000313" key="2">
    <source>
        <dbReference type="Proteomes" id="UP000191448"/>
    </source>
</evidence>
<evidence type="ECO:0000313" key="1">
    <source>
        <dbReference type="EMBL" id="OPX48753.1"/>
    </source>
</evidence>
<reference evidence="1 2" key="1">
    <citation type="submission" date="2016-02" db="EMBL/GenBank/DDBJ databases">
        <title>Genome sequence of Clostridium thermobutyricum DSM 4928.</title>
        <authorList>
            <person name="Poehlein A."/>
            <person name="Daniel R."/>
        </authorList>
    </citation>
    <scope>NUCLEOTIDE SEQUENCE [LARGE SCALE GENOMIC DNA]</scope>
    <source>
        <strain evidence="1 2">DSM 4928</strain>
    </source>
</reference>
<accession>A0A1V4SWI8</accession>
<dbReference type="AlphaFoldDB" id="A0A1V4SWI8"/>
<dbReference type="EMBL" id="LTAY01000028">
    <property type="protein sequence ID" value="OPX48753.1"/>
    <property type="molecule type" value="Genomic_DNA"/>
</dbReference>
<comment type="caution">
    <text evidence="1">The sequence shown here is derived from an EMBL/GenBank/DDBJ whole genome shotgun (WGS) entry which is preliminary data.</text>
</comment>
<protein>
    <submittedName>
        <fullName evidence="1">Uncharacterized protein</fullName>
    </submittedName>
</protein>